<proteinExistence type="predicted"/>
<keyword evidence="4" id="KW-1185">Reference proteome</keyword>
<dbReference type="InterPro" id="IPR019191">
    <property type="entry name" value="Essential_protein_Yae1_N"/>
</dbReference>
<dbReference type="EMBL" id="BLKM01003281">
    <property type="protein sequence ID" value="GFG28216.1"/>
    <property type="molecule type" value="Genomic_DNA"/>
</dbReference>
<sequence length="484" mass="54295">MLNEWRLDMEVKHTKKQADDETADINDIFHSIAVSEEHLMNQGFQEGFLKGSLEGEVDGFHLGYHRGAEIGAEIGYYKGVAETLLVISDRRKHDIPAKVINALQKVSDLINQFPTSNEEDVDIIAACDSIRARFKKACALLKIDGISVAKLKGELTESIPNFVNFLDNARNMYLHGTSTQAIVTSLSDLQKKMSGWGYEYQENVHIEQFMTQKKIHEVEVMSQVVAALAYISCASHVVDVGGGKGYLSSILALHHGLRVLGVDSSQVNTHGAAKRTEKLEKRWNGLCRRAIIIKQGNVPPRRGKHWKSLNNMKSSKGSDCNGDEGATTSKPHEPLFYRALLQVLLLKKCGNGIPWGQVGRLKYQHFVDYVQKAVQKLCLNIEVSTDEIESLYENHSVDQEQLHVFFLLRLALAPAIEAVILLDRLLYLHEQAAQYLQFLLTECFGKFLLVTSVEYDNVLTVAFSCHEACVSNAFVKWNPKIEVL</sequence>
<dbReference type="InterPro" id="IPR052220">
    <property type="entry name" value="METTL25"/>
</dbReference>
<evidence type="ECO:0000259" key="2">
    <source>
        <dbReference type="Pfam" id="PF13679"/>
    </source>
</evidence>
<dbReference type="InParanoid" id="A0A6L2P7Q5"/>
<dbReference type="SUPFAM" id="SSF53335">
    <property type="entry name" value="S-adenosyl-L-methionine-dependent methyltransferases"/>
    <property type="match status" value="1"/>
</dbReference>
<dbReference type="FunCoup" id="A0A6L2P7Q5">
    <property type="interactions" value="135"/>
</dbReference>
<dbReference type="InterPro" id="IPR025714">
    <property type="entry name" value="Methyltranfer_dom"/>
</dbReference>
<protein>
    <recommendedName>
        <fullName evidence="5">Essential protein Yae1 N-terminal domain-containing protein</fullName>
    </recommendedName>
</protein>
<dbReference type="CDD" id="cd02440">
    <property type="entry name" value="AdoMet_MTases"/>
    <property type="match status" value="1"/>
</dbReference>
<dbReference type="Proteomes" id="UP000502823">
    <property type="component" value="Unassembled WGS sequence"/>
</dbReference>
<dbReference type="PANTHER" id="PTHR12496:SF9">
    <property type="entry name" value="METHYLTRANSFERASE-LIKE PROTEIN 25-RELATED"/>
    <property type="match status" value="1"/>
</dbReference>
<dbReference type="PANTHER" id="PTHR12496">
    <property type="entry name" value="CGI-41 METHYLTRANSFERASE"/>
    <property type="match status" value="1"/>
</dbReference>
<evidence type="ECO:0008006" key="5">
    <source>
        <dbReference type="Google" id="ProtNLM"/>
    </source>
</evidence>
<feature type="domain" description="Methyltransferase" evidence="2">
    <location>
        <begin position="213"/>
        <end position="288"/>
    </location>
</feature>
<evidence type="ECO:0000259" key="1">
    <source>
        <dbReference type="Pfam" id="PF09811"/>
    </source>
</evidence>
<organism evidence="3 4">
    <name type="scientific">Coptotermes formosanus</name>
    <name type="common">Formosan subterranean termite</name>
    <dbReference type="NCBI Taxonomy" id="36987"/>
    <lineage>
        <taxon>Eukaryota</taxon>
        <taxon>Metazoa</taxon>
        <taxon>Ecdysozoa</taxon>
        <taxon>Arthropoda</taxon>
        <taxon>Hexapoda</taxon>
        <taxon>Insecta</taxon>
        <taxon>Pterygota</taxon>
        <taxon>Neoptera</taxon>
        <taxon>Polyneoptera</taxon>
        <taxon>Dictyoptera</taxon>
        <taxon>Blattodea</taxon>
        <taxon>Blattoidea</taxon>
        <taxon>Termitoidae</taxon>
        <taxon>Rhinotermitidae</taxon>
        <taxon>Coptotermes</taxon>
    </lineage>
</organism>
<evidence type="ECO:0000313" key="4">
    <source>
        <dbReference type="Proteomes" id="UP000502823"/>
    </source>
</evidence>
<name>A0A6L2P7Q5_COPFO</name>
<dbReference type="OrthoDB" id="48036at2759"/>
<reference evidence="4" key="1">
    <citation type="submission" date="2020-01" db="EMBL/GenBank/DDBJ databases">
        <title>Draft genome sequence of the Termite Coptotermes fromosanus.</title>
        <authorList>
            <person name="Itakura S."/>
            <person name="Yosikawa Y."/>
            <person name="Umezawa K."/>
        </authorList>
    </citation>
    <scope>NUCLEOTIDE SEQUENCE [LARGE SCALE GENOMIC DNA]</scope>
</reference>
<dbReference type="AlphaFoldDB" id="A0A6L2P7Q5"/>
<evidence type="ECO:0000313" key="3">
    <source>
        <dbReference type="EMBL" id="GFG28216.1"/>
    </source>
</evidence>
<dbReference type="InterPro" id="IPR029063">
    <property type="entry name" value="SAM-dependent_MTases_sf"/>
</dbReference>
<dbReference type="Gene3D" id="3.40.50.150">
    <property type="entry name" value="Vaccinia Virus protein VP39"/>
    <property type="match status" value="1"/>
</dbReference>
<accession>A0A6L2P7Q5</accession>
<dbReference type="Pfam" id="PF09811">
    <property type="entry name" value="Yae1_N"/>
    <property type="match status" value="1"/>
</dbReference>
<comment type="caution">
    <text evidence="3">The sequence shown here is derived from an EMBL/GenBank/DDBJ whole genome shotgun (WGS) entry which is preliminary data.</text>
</comment>
<gene>
    <name evidence="3" type="ORF">Cfor_07859</name>
</gene>
<dbReference type="Pfam" id="PF13679">
    <property type="entry name" value="Methyltransf_32"/>
    <property type="match status" value="1"/>
</dbReference>
<feature type="domain" description="Essential protein Yae1 N-terminal" evidence="1">
    <location>
        <begin position="43"/>
        <end position="81"/>
    </location>
</feature>